<protein>
    <submittedName>
        <fullName evidence="5">Glycosyl transferase, group 2 family protein</fullName>
    </submittedName>
</protein>
<dbReference type="AlphaFoldDB" id="I2GBR9"/>
<reference evidence="5 6" key="1">
    <citation type="journal article" date="2012" name="J. Bacteriol.">
        <title>Genome Sequence of the Filamentous Bacterium Fibrisoma limi BUZ 3T.</title>
        <authorList>
            <person name="Filippini M."/>
            <person name="Qi W."/>
            <person name="Jaenicke S."/>
            <person name="Goesmann A."/>
            <person name="Smits T.H."/>
            <person name="Bagheri H.C."/>
        </authorList>
    </citation>
    <scope>NUCLEOTIDE SEQUENCE [LARGE SCALE GENOMIC DNA]</scope>
    <source>
        <strain evidence="6">BUZ 3T</strain>
    </source>
</reference>
<organism evidence="5 6">
    <name type="scientific">Fibrisoma limi BUZ 3</name>
    <dbReference type="NCBI Taxonomy" id="1185876"/>
    <lineage>
        <taxon>Bacteria</taxon>
        <taxon>Pseudomonadati</taxon>
        <taxon>Bacteroidota</taxon>
        <taxon>Cytophagia</taxon>
        <taxon>Cytophagales</taxon>
        <taxon>Spirosomataceae</taxon>
        <taxon>Fibrisoma</taxon>
    </lineage>
</organism>
<evidence type="ECO:0000313" key="6">
    <source>
        <dbReference type="Proteomes" id="UP000009309"/>
    </source>
</evidence>
<keyword evidence="6" id="KW-1185">Reference proteome</keyword>
<dbReference type="InterPro" id="IPR029044">
    <property type="entry name" value="Nucleotide-diphossugar_trans"/>
</dbReference>
<dbReference type="InterPro" id="IPR001173">
    <property type="entry name" value="Glyco_trans_2-like"/>
</dbReference>
<name>I2GBR9_9BACT</name>
<dbReference type="Pfam" id="PF00535">
    <property type="entry name" value="Glycos_transf_2"/>
    <property type="match status" value="1"/>
</dbReference>
<dbReference type="PANTHER" id="PTHR43179:SF12">
    <property type="entry name" value="GALACTOFURANOSYLTRANSFERASE GLFT2"/>
    <property type="match status" value="1"/>
</dbReference>
<evidence type="ECO:0000313" key="5">
    <source>
        <dbReference type="EMBL" id="CCH51343.1"/>
    </source>
</evidence>
<evidence type="ECO:0000259" key="4">
    <source>
        <dbReference type="Pfam" id="PF00535"/>
    </source>
</evidence>
<dbReference type="RefSeq" id="WP_009279931.1">
    <property type="nucleotide sequence ID" value="NZ_CAIT01000004.1"/>
</dbReference>
<sequence length="286" mass="32641">MNADVTVVIVTRNRAKGLLSTLEQLLALPEQPPIIVVDNQSTDDTVEQVRTTFPAVTVLALPENRGCSGRNEGVKAAQTPLVAFCDDDSYWEPGALTKAVQYFRQYPHLGVLAAKVFIHGERLEPVCQAMHDSPITDPQPLPGPAILGFVCCAVVVRRQAFLEIGGFNTRFAIAVEERMFAVDMRTKGWSLAYAEDIVARHYASSVRNMPVRTALTTRDTIWYYWLRRPLYYALRHTWHIVRISRRDHNVRRGLKDAFRSALYIWRNRRVVPSNVERQILKIESFY</sequence>
<proteinExistence type="inferred from homology"/>
<dbReference type="GO" id="GO:0016757">
    <property type="term" value="F:glycosyltransferase activity"/>
    <property type="evidence" value="ECO:0007669"/>
    <property type="project" value="UniProtKB-KW"/>
</dbReference>
<dbReference type="eggNOG" id="COG1216">
    <property type="taxonomic scope" value="Bacteria"/>
</dbReference>
<dbReference type="SUPFAM" id="SSF53448">
    <property type="entry name" value="Nucleotide-diphospho-sugar transferases"/>
    <property type="match status" value="1"/>
</dbReference>
<comment type="caution">
    <text evidence="5">The sequence shown here is derived from an EMBL/GenBank/DDBJ whole genome shotgun (WGS) entry which is preliminary data.</text>
</comment>
<dbReference type="OrthoDB" id="786280at2"/>
<comment type="similarity">
    <text evidence="1">Belongs to the glycosyltransferase 2 family.</text>
</comment>
<keyword evidence="3 5" id="KW-0808">Transferase</keyword>
<dbReference type="Gene3D" id="3.90.550.10">
    <property type="entry name" value="Spore Coat Polysaccharide Biosynthesis Protein SpsA, Chain A"/>
    <property type="match status" value="1"/>
</dbReference>
<evidence type="ECO:0000256" key="2">
    <source>
        <dbReference type="ARBA" id="ARBA00022676"/>
    </source>
</evidence>
<keyword evidence="2" id="KW-0328">Glycosyltransferase</keyword>
<evidence type="ECO:0000256" key="1">
    <source>
        <dbReference type="ARBA" id="ARBA00006739"/>
    </source>
</evidence>
<gene>
    <name evidence="5" type="ORF">BN8_00262</name>
</gene>
<dbReference type="STRING" id="1185876.BN8_00262"/>
<accession>I2GBR9</accession>
<dbReference type="Proteomes" id="UP000009309">
    <property type="component" value="Unassembled WGS sequence"/>
</dbReference>
<feature type="domain" description="Glycosyltransferase 2-like" evidence="4">
    <location>
        <begin position="6"/>
        <end position="162"/>
    </location>
</feature>
<evidence type="ECO:0000256" key="3">
    <source>
        <dbReference type="ARBA" id="ARBA00022679"/>
    </source>
</evidence>
<dbReference type="EMBL" id="CAIT01000004">
    <property type="protein sequence ID" value="CCH51343.1"/>
    <property type="molecule type" value="Genomic_DNA"/>
</dbReference>
<dbReference type="PANTHER" id="PTHR43179">
    <property type="entry name" value="RHAMNOSYLTRANSFERASE WBBL"/>
    <property type="match status" value="1"/>
</dbReference>